<sequence>MSDAVPDQPHKFTLQELFIRLSTAQGMVMAAMVRALRSDDPAAVAAVAARLQNWQPVHEDPMTQEMATKMHRMMVLTLTASEEPAGRA</sequence>
<protein>
    <submittedName>
        <fullName evidence="1">Uncharacterized protein</fullName>
    </submittedName>
</protein>
<reference evidence="1" key="1">
    <citation type="submission" date="2022-04" db="EMBL/GenBank/DDBJ databases">
        <title>Roseomonas acroporae sp. nov., isolated from coral Acropora digitifera.</title>
        <authorList>
            <person name="Sun H."/>
        </authorList>
    </citation>
    <scope>NUCLEOTIDE SEQUENCE</scope>
    <source>
        <strain evidence="1">NAR14</strain>
    </source>
</reference>
<evidence type="ECO:0000313" key="2">
    <source>
        <dbReference type="Proteomes" id="UP001139516"/>
    </source>
</evidence>
<gene>
    <name evidence="1" type="ORF">M0638_12645</name>
</gene>
<accession>A0A9X2BWS0</accession>
<keyword evidence="2" id="KW-1185">Reference proteome</keyword>
<dbReference type="AlphaFoldDB" id="A0A9X2BWS0"/>
<dbReference type="Proteomes" id="UP001139516">
    <property type="component" value="Unassembled WGS sequence"/>
</dbReference>
<proteinExistence type="predicted"/>
<organism evidence="1 2">
    <name type="scientific">Roseomonas acroporae</name>
    <dbReference type="NCBI Taxonomy" id="2937791"/>
    <lineage>
        <taxon>Bacteria</taxon>
        <taxon>Pseudomonadati</taxon>
        <taxon>Pseudomonadota</taxon>
        <taxon>Alphaproteobacteria</taxon>
        <taxon>Acetobacterales</taxon>
        <taxon>Roseomonadaceae</taxon>
        <taxon>Roseomonas</taxon>
    </lineage>
</organism>
<name>A0A9X2BWS0_9PROT</name>
<evidence type="ECO:0000313" key="1">
    <source>
        <dbReference type="EMBL" id="MCK8785234.1"/>
    </source>
</evidence>
<dbReference type="RefSeq" id="WP_248667358.1">
    <property type="nucleotide sequence ID" value="NZ_JALPRX010000054.1"/>
</dbReference>
<dbReference type="EMBL" id="JALPRX010000054">
    <property type="protein sequence ID" value="MCK8785234.1"/>
    <property type="molecule type" value="Genomic_DNA"/>
</dbReference>
<comment type="caution">
    <text evidence="1">The sequence shown here is derived from an EMBL/GenBank/DDBJ whole genome shotgun (WGS) entry which is preliminary data.</text>
</comment>